<keyword evidence="3 7" id="KW-0812">Transmembrane</keyword>
<keyword evidence="6 7" id="KW-0472">Membrane</keyword>
<evidence type="ECO:0000256" key="5">
    <source>
        <dbReference type="ARBA" id="ARBA00022989"/>
    </source>
</evidence>
<dbReference type="InterPro" id="IPR035952">
    <property type="entry name" value="Rhomboid-like_sf"/>
</dbReference>
<dbReference type="Pfam" id="PF01694">
    <property type="entry name" value="Rhomboid"/>
    <property type="match status" value="1"/>
</dbReference>
<sequence length="199" mass="21870">MLTEITIGITAAFSLYALMGNPELLEKFLLRPFRDSRQGRYYTLITSAFLHSDIFHLMFNMITLYFFGPAVEYTIGGLGFVGIYLAAILAASGVSLLKNKDNPAYGTLGASGGTSGIVFASVLFYPQSSIYMFLIPIPIPAPIFALAYLGYTYYASKKAQDGVNHDAHLYGALAGIAFAIFVKPDSLFNFFRYILAIFQ</sequence>
<dbReference type="GO" id="GO:0008233">
    <property type="term" value="F:peptidase activity"/>
    <property type="evidence" value="ECO:0007669"/>
    <property type="project" value="UniProtKB-KW"/>
</dbReference>
<comment type="caution">
    <text evidence="9">The sequence shown here is derived from an EMBL/GenBank/DDBJ whole genome shotgun (WGS) entry which is preliminary data.</text>
</comment>
<feature type="transmembrane region" description="Helical" evidence="7">
    <location>
        <begin position="130"/>
        <end position="151"/>
    </location>
</feature>
<reference evidence="9" key="1">
    <citation type="submission" date="2018-01" db="EMBL/GenBank/DDBJ databases">
        <title>Genomic characterization of Leptospira inadai serogroup Lyme isolated from captured rat in Brazil and comparative analysis with human reference strain.</title>
        <authorList>
            <person name="Moreno L.Z."/>
            <person name="Loureiro A.P."/>
            <person name="Miraglia F."/>
            <person name="Kremer F.S."/>
            <person name="Eslabao M.R."/>
            <person name="Dellagostin O.A."/>
            <person name="Lilenbaum W."/>
            <person name="Moreno A.M."/>
        </authorList>
    </citation>
    <scope>NUCLEOTIDE SEQUENCE [LARGE SCALE GENOMIC DNA]</scope>
    <source>
        <strain evidence="9">M34/99</strain>
    </source>
</reference>
<feature type="transmembrane region" description="Helical" evidence="7">
    <location>
        <begin position="104"/>
        <end position="124"/>
    </location>
</feature>
<feature type="domain" description="Peptidase S54 rhomboid" evidence="8">
    <location>
        <begin position="39"/>
        <end position="182"/>
    </location>
</feature>
<evidence type="ECO:0000256" key="1">
    <source>
        <dbReference type="ARBA" id="ARBA00004141"/>
    </source>
</evidence>
<dbReference type="Proteomes" id="UP000094669">
    <property type="component" value="Unassembled WGS sequence"/>
</dbReference>
<evidence type="ECO:0000256" key="7">
    <source>
        <dbReference type="SAM" id="Phobius"/>
    </source>
</evidence>
<organism evidence="9 10">
    <name type="scientific">Leptospira inadai serovar Lyme</name>
    <dbReference type="NCBI Taxonomy" id="293084"/>
    <lineage>
        <taxon>Bacteria</taxon>
        <taxon>Pseudomonadati</taxon>
        <taxon>Spirochaetota</taxon>
        <taxon>Spirochaetia</taxon>
        <taxon>Leptospirales</taxon>
        <taxon>Leptospiraceae</taxon>
        <taxon>Leptospira</taxon>
    </lineage>
</organism>
<dbReference type="RefSeq" id="WP_010414709.1">
    <property type="nucleotide sequence ID" value="NZ_MCRM02000009.1"/>
</dbReference>
<keyword evidence="9" id="KW-0645">Protease</keyword>
<dbReference type="Gene3D" id="1.20.1540.10">
    <property type="entry name" value="Rhomboid-like"/>
    <property type="match status" value="1"/>
</dbReference>
<keyword evidence="4" id="KW-0378">Hydrolase</keyword>
<evidence type="ECO:0000256" key="4">
    <source>
        <dbReference type="ARBA" id="ARBA00022801"/>
    </source>
</evidence>
<name>A0ABX4YI75_9LEPT</name>
<comment type="subcellular location">
    <subcellularLocation>
        <location evidence="1">Membrane</location>
        <topology evidence="1">Multi-pass membrane protein</topology>
    </subcellularLocation>
</comment>
<feature type="transmembrane region" description="Helical" evidence="7">
    <location>
        <begin position="73"/>
        <end position="97"/>
    </location>
</feature>
<evidence type="ECO:0000256" key="6">
    <source>
        <dbReference type="ARBA" id="ARBA00023136"/>
    </source>
</evidence>
<evidence type="ECO:0000256" key="2">
    <source>
        <dbReference type="ARBA" id="ARBA00009045"/>
    </source>
</evidence>
<dbReference type="SUPFAM" id="SSF144091">
    <property type="entry name" value="Rhomboid-like"/>
    <property type="match status" value="1"/>
</dbReference>
<comment type="similarity">
    <text evidence="2">Belongs to the peptidase S54 family.</text>
</comment>
<dbReference type="PANTHER" id="PTHR43731">
    <property type="entry name" value="RHOMBOID PROTEASE"/>
    <property type="match status" value="1"/>
</dbReference>
<gene>
    <name evidence="9" type="ORF">BES34_010415</name>
</gene>
<proteinExistence type="inferred from homology"/>
<evidence type="ECO:0000313" key="9">
    <source>
        <dbReference type="EMBL" id="PNV74978.1"/>
    </source>
</evidence>
<evidence type="ECO:0000259" key="8">
    <source>
        <dbReference type="Pfam" id="PF01694"/>
    </source>
</evidence>
<evidence type="ECO:0000256" key="3">
    <source>
        <dbReference type="ARBA" id="ARBA00022692"/>
    </source>
</evidence>
<dbReference type="PANTHER" id="PTHR43731:SF14">
    <property type="entry name" value="PRESENILIN-ASSOCIATED RHOMBOID-LIKE PROTEIN, MITOCHONDRIAL"/>
    <property type="match status" value="1"/>
</dbReference>
<evidence type="ECO:0000313" key="10">
    <source>
        <dbReference type="Proteomes" id="UP000094669"/>
    </source>
</evidence>
<protein>
    <submittedName>
        <fullName evidence="9">Rhomboid family intramembrane serine protease</fullName>
    </submittedName>
</protein>
<dbReference type="InterPro" id="IPR022764">
    <property type="entry name" value="Peptidase_S54_rhomboid_dom"/>
</dbReference>
<dbReference type="InterPro" id="IPR050925">
    <property type="entry name" value="Rhomboid_protease_S54"/>
</dbReference>
<dbReference type="GO" id="GO:0006508">
    <property type="term" value="P:proteolysis"/>
    <property type="evidence" value="ECO:0007669"/>
    <property type="project" value="UniProtKB-KW"/>
</dbReference>
<feature type="transmembrane region" description="Helical" evidence="7">
    <location>
        <begin position="163"/>
        <end position="182"/>
    </location>
</feature>
<keyword evidence="10" id="KW-1185">Reference proteome</keyword>
<accession>A0ABX4YI75</accession>
<keyword evidence="5 7" id="KW-1133">Transmembrane helix</keyword>
<dbReference type="EMBL" id="MCRM02000009">
    <property type="protein sequence ID" value="PNV74978.1"/>
    <property type="molecule type" value="Genomic_DNA"/>
</dbReference>